<protein>
    <recommendedName>
        <fullName evidence="1">cyclic-guanylate-specific phosphodiesterase</fullName>
        <ecNumber evidence="1">3.1.4.52</ecNumber>
    </recommendedName>
</protein>
<dbReference type="InterPro" id="IPR029787">
    <property type="entry name" value="Nucleotide_cyclase"/>
</dbReference>
<dbReference type="Gene3D" id="3.20.20.450">
    <property type="entry name" value="EAL domain"/>
    <property type="match status" value="1"/>
</dbReference>
<dbReference type="Pfam" id="PF08447">
    <property type="entry name" value="PAS_3"/>
    <property type="match status" value="1"/>
</dbReference>
<dbReference type="PROSITE" id="PS50110">
    <property type="entry name" value="RESPONSE_REGULATORY"/>
    <property type="match status" value="1"/>
</dbReference>
<dbReference type="InterPro" id="IPR043128">
    <property type="entry name" value="Rev_trsase/Diguanyl_cyclase"/>
</dbReference>
<gene>
    <name evidence="9" type="ORF">sS8_2907</name>
</gene>
<dbReference type="CDD" id="cd00156">
    <property type="entry name" value="REC"/>
    <property type="match status" value="1"/>
</dbReference>
<feature type="domain" description="PAS" evidence="5">
    <location>
        <begin position="140"/>
        <end position="213"/>
    </location>
</feature>
<dbReference type="NCBIfam" id="TIGR00254">
    <property type="entry name" value="GGDEF"/>
    <property type="match status" value="1"/>
</dbReference>
<evidence type="ECO:0000259" key="5">
    <source>
        <dbReference type="PROSITE" id="PS50112"/>
    </source>
</evidence>
<dbReference type="GO" id="GO:0000160">
    <property type="term" value="P:phosphorelay signal transduction system"/>
    <property type="evidence" value="ECO:0007669"/>
    <property type="project" value="InterPro"/>
</dbReference>
<reference evidence="9 10" key="1">
    <citation type="submission" date="2016-12" db="EMBL/GenBank/DDBJ databases">
        <title>Genome sequencing of Methylocaldum marinum.</title>
        <authorList>
            <person name="Takeuchi M."/>
            <person name="Kamagata Y."/>
            <person name="Hiraoka S."/>
            <person name="Oshima K."/>
            <person name="Hattori M."/>
            <person name="Iwasaki W."/>
        </authorList>
    </citation>
    <scope>NUCLEOTIDE SEQUENCE [LARGE SCALE GENOMIC DNA]</scope>
    <source>
        <strain evidence="9 10">S8</strain>
    </source>
</reference>
<dbReference type="CDD" id="cd01948">
    <property type="entry name" value="EAL"/>
    <property type="match status" value="1"/>
</dbReference>
<dbReference type="KEGG" id="mmai:sS8_2907"/>
<feature type="domain" description="EAL" evidence="7">
    <location>
        <begin position="564"/>
        <end position="818"/>
    </location>
</feature>
<dbReference type="PROSITE" id="PS50883">
    <property type="entry name" value="EAL"/>
    <property type="match status" value="1"/>
</dbReference>
<dbReference type="EC" id="3.1.4.52" evidence="1"/>
<dbReference type="InterPro" id="IPR011006">
    <property type="entry name" value="CheY-like_superfamily"/>
</dbReference>
<dbReference type="SUPFAM" id="SSF55073">
    <property type="entry name" value="Nucleotide cyclase"/>
    <property type="match status" value="1"/>
</dbReference>
<dbReference type="SUPFAM" id="SSF52172">
    <property type="entry name" value="CheY-like"/>
    <property type="match status" value="1"/>
</dbReference>
<dbReference type="InterPro" id="IPR035919">
    <property type="entry name" value="EAL_sf"/>
</dbReference>
<dbReference type="FunFam" id="3.20.20.450:FF:000001">
    <property type="entry name" value="Cyclic di-GMP phosphodiesterase yahA"/>
    <property type="match status" value="1"/>
</dbReference>
<evidence type="ECO:0000256" key="2">
    <source>
        <dbReference type="ARBA" id="ARBA00022636"/>
    </source>
</evidence>
<dbReference type="OrthoDB" id="1316910at2"/>
<feature type="domain" description="GGDEF" evidence="8">
    <location>
        <begin position="421"/>
        <end position="555"/>
    </location>
</feature>
<dbReference type="SMART" id="SM00448">
    <property type="entry name" value="REC"/>
    <property type="match status" value="1"/>
</dbReference>
<dbReference type="SUPFAM" id="SSF141868">
    <property type="entry name" value="EAL domain-like"/>
    <property type="match status" value="1"/>
</dbReference>
<feature type="domain" description="PAS" evidence="5">
    <location>
        <begin position="261"/>
        <end position="310"/>
    </location>
</feature>
<dbReference type="InterPro" id="IPR001610">
    <property type="entry name" value="PAC"/>
</dbReference>
<dbReference type="SMART" id="SM00267">
    <property type="entry name" value="GGDEF"/>
    <property type="match status" value="1"/>
</dbReference>
<dbReference type="InterPro" id="IPR035965">
    <property type="entry name" value="PAS-like_dom_sf"/>
</dbReference>
<dbReference type="InterPro" id="IPR000160">
    <property type="entry name" value="GGDEF_dom"/>
</dbReference>
<dbReference type="InterPro" id="IPR052155">
    <property type="entry name" value="Biofilm_reg_signaling"/>
</dbReference>
<evidence type="ECO:0000313" key="9">
    <source>
        <dbReference type="EMBL" id="BBA34852.1"/>
    </source>
</evidence>
<dbReference type="Pfam" id="PF13426">
    <property type="entry name" value="PAS_9"/>
    <property type="match status" value="1"/>
</dbReference>
<feature type="domain" description="Response regulatory" evidence="4">
    <location>
        <begin position="6"/>
        <end position="122"/>
    </location>
</feature>
<evidence type="ECO:0000256" key="1">
    <source>
        <dbReference type="ARBA" id="ARBA00012282"/>
    </source>
</evidence>
<feature type="modified residue" description="4-aspartylphosphate" evidence="3">
    <location>
        <position position="57"/>
    </location>
</feature>
<feature type="domain" description="PAC" evidence="6">
    <location>
        <begin position="215"/>
        <end position="267"/>
    </location>
</feature>
<evidence type="ECO:0000313" key="10">
    <source>
        <dbReference type="Proteomes" id="UP000266313"/>
    </source>
</evidence>
<dbReference type="InterPro" id="IPR001789">
    <property type="entry name" value="Sig_transdc_resp-reg_receiver"/>
</dbReference>
<proteinExistence type="predicted"/>
<dbReference type="Gene3D" id="3.40.50.2300">
    <property type="match status" value="1"/>
</dbReference>
<dbReference type="InterPro" id="IPR001633">
    <property type="entry name" value="EAL_dom"/>
</dbReference>
<dbReference type="Pfam" id="PF00563">
    <property type="entry name" value="EAL"/>
    <property type="match status" value="1"/>
</dbReference>
<dbReference type="Gene3D" id="3.30.70.270">
    <property type="match status" value="1"/>
</dbReference>
<evidence type="ECO:0000259" key="7">
    <source>
        <dbReference type="PROSITE" id="PS50883"/>
    </source>
</evidence>
<dbReference type="Pfam" id="PF00990">
    <property type="entry name" value="GGDEF"/>
    <property type="match status" value="1"/>
</dbReference>
<dbReference type="PROSITE" id="PS50887">
    <property type="entry name" value="GGDEF"/>
    <property type="match status" value="1"/>
</dbReference>
<dbReference type="SMART" id="SM00091">
    <property type="entry name" value="PAS"/>
    <property type="match status" value="2"/>
</dbReference>
<keyword evidence="3" id="KW-0597">Phosphoprotein</keyword>
<feature type="domain" description="PAC" evidence="6">
    <location>
        <begin position="337"/>
        <end position="389"/>
    </location>
</feature>
<dbReference type="CDD" id="cd00130">
    <property type="entry name" value="PAS"/>
    <property type="match status" value="2"/>
</dbReference>
<dbReference type="Pfam" id="PF00072">
    <property type="entry name" value="Response_reg"/>
    <property type="match status" value="1"/>
</dbReference>
<dbReference type="PANTHER" id="PTHR44757:SF2">
    <property type="entry name" value="BIOFILM ARCHITECTURE MAINTENANCE PROTEIN MBAA"/>
    <property type="match status" value="1"/>
</dbReference>
<dbReference type="PROSITE" id="PS50113">
    <property type="entry name" value="PAC"/>
    <property type="match status" value="2"/>
</dbReference>
<dbReference type="InterPro" id="IPR013655">
    <property type="entry name" value="PAS_fold_3"/>
</dbReference>
<keyword evidence="10" id="KW-1185">Reference proteome</keyword>
<organism evidence="9 10">
    <name type="scientific">Methylocaldum marinum</name>
    <dbReference type="NCBI Taxonomy" id="1432792"/>
    <lineage>
        <taxon>Bacteria</taxon>
        <taxon>Pseudomonadati</taxon>
        <taxon>Pseudomonadota</taxon>
        <taxon>Gammaproteobacteria</taxon>
        <taxon>Methylococcales</taxon>
        <taxon>Methylococcaceae</taxon>
        <taxon>Methylocaldum</taxon>
    </lineage>
</organism>
<keyword evidence="2" id="KW-0973">c-di-GMP</keyword>
<name>A0A250KTF9_9GAMM</name>
<dbReference type="SMART" id="SM00086">
    <property type="entry name" value="PAC"/>
    <property type="match status" value="2"/>
</dbReference>
<dbReference type="InterPro" id="IPR000700">
    <property type="entry name" value="PAS-assoc_C"/>
</dbReference>
<dbReference type="AlphaFoldDB" id="A0A250KTF9"/>
<dbReference type="InterPro" id="IPR000014">
    <property type="entry name" value="PAS"/>
</dbReference>
<dbReference type="EMBL" id="AP017928">
    <property type="protein sequence ID" value="BBA34852.1"/>
    <property type="molecule type" value="Genomic_DNA"/>
</dbReference>
<accession>A0A250KTF9</accession>
<evidence type="ECO:0000259" key="8">
    <source>
        <dbReference type="PROSITE" id="PS50887"/>
    </source>
</evidence>
<dbReference type="Gene3D" id="3.30.450.20">
    <property type="entry name" value="PAS domain"/>
    <property type="match status" value="2"/>
</dbReference>
<dbReference type="RefSeq" id="WP_119630171.1">
    <property type="nucleotide sequence ID" value="NZ_AP017928.1"/>
</dbReference>
<dbReference type="GO" id="GO:0071111">
    <property type="term" value="F:cyclic-guanylate-specific phosphodiesterase activity"/>
    <property type="evidence" value="ECO:0007669"/>
    <property type="project" value="UniProtKB-EC"/>
</dbReference>
<dbReference type="Proteomes" id="UP000266313">
    <property type="component" value="Chromosome"/>
</dbReference>
<sequence>MSEPLNVLVIEDSEADFRLIQRQLRLHGLAPRCRRVESGVELNQALEEGGWHAVLSDYNVPGLDFAEAFGMIQERLPNAPVILISGSIGEERAVELLKLGVWDFVLKDRPGRLGPAIERSLREMKERRVRHAAEEALRESERRFRQMAETIGEVFWLCSPDFRSVLYLSPAFEQVCGRLRTELYANPKLWQEIIHPADAPRVLRAQEDLAHGRRFDIQYRIARPDGTLRWINDRGYALRDDAGKVILASGVALDITEQFQAAERLRQAAAVFTSTQEGVVITDLDGNIIAVNPAFTMITEYTEAEVLGKNPRLLQSGHHGRDFFQAMWHAIRSAGSWQGELWNRRKSGEIYPQWLNISTVLNEQGKAVNYVGVFTDITRLKRSETQLEYLAHYDPLTGLPNRLLLLSRLNHALERARRDRARGAVLFLDLDRFKNVNDSLGHATGDELLQIASQRMRGCLSESDTLARLGGDEFVVVLEDLSDPETAANVAHSLIDRFNAPFCLSGGQEVYIGASLGISIFPDDGDEPDRLIQYADAALYQAKDKGRGTYHFYTESLTRSANERLALETRLRRALEQDEFVLHYQPLVALTDGRIFGVEALVRWQIPGEGLLYPNHFIPLAEETGLIVPLGEWVLRTACARMKTWLDAGLPLEMLAVNLSPRQFRQGDLYERIRAVLAETRLPSRYLELEITETALMEDGPENETKLAALKALGVRIAIDDFGTGYSSLAYLKRFPIDKLKIDQSFVRDIPQDTSNMEIAAAIIAMARNLKLEVLAEGVEAEAQLAFLKRHGCDVAQGYLFGHPVAADAMQATLEAAMGKG</sequence>
<dbReference type="SMART" id="SM00052">
    <property type="entry name" value="EAL"/>
    <property type="match status" value="1"/>
</dbReference>
<dbReference type="CDD" id="cd01949">
    <property type="entry name" value="GGDEF"/>
    <property type="match status" value="1"/>
</dbReference>
<dbReference type="SUPFAM" id="SSF55785">
    <property type="entry name" value="PYP-like sensor domain (PAS domain)"/>
    <property type="match status" value="2"/>
</dbReference>
<evidence type="ECO:0000256" key="3">
    <source>
        <dbReference type="PROSITE-ProRule" id="PRU00169"/>
    </source>
</evidence>
<evidence type="ECO:0000259" key="6">
    <source>
        <dbReference type="PROSITE" id="PS50113"/>
    </source>
</evidence>
<evidence type="ECO:0000259" key="4">
    <source>
        <dbReference type="PROSITE" id="PS50110"/>
    </source>
</evidence>
<dbReference type="NCBIfam" id="TIGR00229">
    <property type="entry name" value="sensory_box"/>
    <property type="match status" value="2"/>
</dbReference>
<dbReference type="PROSITE" id="PS50112">
    <property type="entry name" value="PAS"/>
    <property type="match status" value="2"/>
</dbReference>
<dbReference type="PANTHER" id="PTHR44757">
    <property type="entry name" value="DIGUANYLATE CYCLASE DGCP"/>
    <property type="match status" value="1"/>
</dbReference>